<feature type="transmembrane region" description="Helical" evidence="6">
    <location>
        <begin position="236"/>
        <end position="253"/>
    </location>
</feature>
<reference evidence="7 8" key="1">
    <citation type="submission" date="2017-11" db="EMBL/GenBank/DDBJ databases">
        <title>Genomic Encyclopedia of Archaeal and Bacterial Type Strains, Phase II (KMG-II): From Individual Species to Whole Genera.</title>
        <authorList>
            <person name="Goeker M."/>
        </authorList>
    </citation>
    <scope>NUCLEOTIDE SEQUENCE [LARGE SCALE GENOMIC DNA]</scope>
    <source>
        <strain evidence="7 8">DSM 27763</strain>
    </source>
</reference>
<dbReference type="GO" id="GO:0005886">
    <property type="term" value="C:plasma membrane"/>
    <property type="evidence" value="ECO:0007669"/>
    <property type="project" value="UniProtKB-SubCell"/>
</dbReference>
<evidence type="ECO:0000256" key="1">
    <source>
        <dbReference type="ARBA" id="ARBA00004651"/>
    </source>
</evidence>
<keyword evidence="2" id="KW-1003">Cell membrane</keyword>
<dbReference type="GO" id="GO:0022857">
    <property type="term" value="F:transmembrane transporter activity"/>
    <property type="evidence" value="ECO:0007669"/>
    <property type="project" value="InterPro"/>
</dbReference>
<dbReference type="PANTHER" id="PTHR23513:SF17">
    <property type="entry name" value="MEMBRANE PROTEIN"/>
    <property type="match status" value="1"/>
</dbReference>
<feature type="transmembrane region" description="Helical" evidence="6">
    <location>
        <begin position="350"/>
        <end position="371"/>
    </location>
</feature>
<feature type="transmembrane region" description="Helical" evidence="6">
    <location>
        <begin position="174"/>
        <end position="193"/>
    </location>
</feature>
<accession>A0A2M9BI86</accession>
<comment type="caution">
    <text evidence="7">The sequence shown here is derived from an EMBL/GenBank/DDBJ whole genome shotgun (WGS) entry which is preliminary data.</text>
</comment>
<dbReference type="SUPFAM" id="SSF103473">
    <property type="entry name" value="MFS general substrate transporter"/>
    <property type="match status" value="1"/>
</dbReference>
<feature type="transmembrane region" description="Helical" evidence="6">
    <location>
        <begin position="12"/>
        <end position="36"/>
    </location>
</feature>
<dbReference type="OrthoDB" id="3688258at2"/>
<dbReference type="AlphaFoldDB" id="A0A2M9BI86"/>
<dbReference type="Gene3D" id="1.20.1250.20">
    <property type="entry name" value="MFS general substrate transporter like domains"/>
    <property type="match status" value="1"/>
</dbReference>
<protein>
    <submittedName>
        <fullName evidence="7">MFS transporter</fullName>
    </submittedName>
</protein>
<dbReference type="PANTHER" id="PTHR23513">
    <property type="entry name" value="INTEGRAL MEMBRANE EFFLUX PROTEIN-RELATED"/>
    <property type="match status" value="1"/>
</dbReference>
<keyword evidence="3 6" id="KW-0812">Transmembrane</keyword>
<keyword evidence="4 6" id="KW-1133">Transmembrane helix</keyword>
<name>A0A2M9BI86_9ACTN</name>
<feature type="transmembrane region" description="Helical" evidence="6">
    <location>
        <begin position="290"/>
        <end position="307"/>
    </location>
</feature>
<keyword evidence="8" id="KW-1185">Reference proteome</keyword>
<evidence type="ECO:0000313" key="8">
    <source>
        <dbReference type="Proteomes" id="UP000230842"/>
    </source>
</evidence>
<evidence type="ECO:0000256" key="3">
    <source>
        <dbReference type="ARBA" id="ARBA00022692"/>
    </source>
</evidence>
<evidence type="ECO:0000256" key="5">
    <source>
        <dbReference type="ARBA" id="ARBA00023136"/>
    </source>
</evidence>
<dbReference type="EMBL" id="PGEZ01000001">
    <property type="protein sequence ID" value="PJJ57665.1"/>
    <property type="molecule type" value="Genomic_DNA"/>
</dbReference>
<feature type="transmembrane region" description="Helical" evidence="6">
    <location>
        <begin position="48"/>
        <end position="70"/>
    </location>
</feature>
<sequence length="372" mass="38188">MREGLATSGFRRLLTVRIAAQVGDGLFQAGIVWLTLLSPEAQRSPERFVAVLALLLLPFSVVAPFVGLVLDRWHRRTLLVLGQSARAVAVAGVAVLSVLADSTPGWPTYALVLAVLGTGRLVLAALSASVPQVVPTDRLVDANTLAPVLGTGGHACGLWLGVVVVALGGSSAHVLALAAAAAALAALSARGFADSALGPDSGTRPPRLTDVARDLGRALRHLAAAPLVRAALLRYGGYRTAYGALTLLAFVFATTRSDAYLAALAGGVALGYGTGALTTPFAWRAWGLDRHAVVVGVGGLLLALASAALGPAAGWPVVAFALGLVGQVWKVQTDTRIQRGVDDDERGQAFVLYDVLVNVAYVAGAALLLPLV</sequence>
<evidence type="ECO:0000256" key="4">
    <source>
        <dbReference type="ARBA" id="ARBA00022989"/>
    </source>
</evidence>
<evidence type="ECO:0000256" key="6">
    <source>
        <dbReference type="SAM" id="Phobius"/>
    </source>
</evidence>
<dbReference type="Proteomes" id="UP000230842">
    <property type="component" value="Unassembled WGS sequence"/>
</dbReference>
<proteinExistence type="predicted"/>
<feature type="transmembrane region" description="Helical" evidence="6">
    <location>
        <begin position="146"/>
        <end position="168"/>
    </location>
</feature>
<keyword evidence="5 6" id="KW-0472">Membrane</keyword>
<comment type="subcellular location">
    <subcellularLocation>
        <location evidence="1">Cell membrane</location>
        <topology evidence="1">Multi-pass membrane protein</topology>
    </subcellularLocation>
</comment>
<feature type="transmembrane region" description="Helical" evidence="6">
    <location>
        <begin position="259"/>
        <end position="283"/>
    </location>
</feature>
<dbReference type="InterPro" id="IPR011701">
    <property type="entry name" value="MFS"/>
</dbReference>
<feature type="transmembrane region" description="Helical" evidence="6">
    <location>
        <begin position="77"/>
        <end position="100"/>
    </location>
</feature>
<dbReference type="RefSeq" id="WP_039363780.1">
    <property type="nucleotide sequence ID" value="NZ_PGEZ01000001.1"/>
</dbReference>
<evidence type="ECO:0000313" key="7">
    <source>
        <dbReference type="EMBL" id="PJJ57665.1"/>
    </source>
</evidence>
<organism evidence="7 8">
    <name type="scientific">Mumia flava</name>
    <dbReference type="NCBI Taxonomy" id="1348852"/>
    <lineage>
        <taxon>Bacteria</taxon>
        <taxon>Bacillati</taxon>
        <taxon>Actinomycetota</taxon>
        <taxon>Actinomycetes</taxon>
        <taxon>Propionibacteriales</taxon>
        <taxon>Nocardioidaceae</taxon>
        <taxon>Mumia</taxon>
    </lineage>
</organism>
<evidence type="ECO:0000256" key="2">
    <source>
        <dbReference type="ARBA" id="ARBA00022475"/>
    </source>
</evidence>
<gene>
    <name evidence="7" type="ORF">CLV56_1903</name>
</gene>
<dbReference type="InterPro" id="IPR036259">
    <property type="entry name" value="MFS_trans_sf"/>
</dbReference>
<dbReference type="Pfam" id="PF07690">
    <property type="entry name" value="MFS_1"/>
    <property type="match status" value="1"/>
</dbReference>